<evidence type="ECO:0000256" key="1">
    <source>
        <dbReference type="SAM" id="Coils"/>
    </source>
</evidence>
<evidence type="ECO:0000256" key="2">
    <source>
        <dbReference type="SAM" id="MobiDB-lite"/>
    </source>
</evidence>
<accession>A0A9R1X5A7</accession>
<feature type="region of interest" description="Disordered" evidence="2">
    <location>
        <begin position="80"/>
        <end position="104"/>
    </location>
</feature>
<dbReference type="EMBL" id="NBSK02000007">
    <property type="protein sequence ID" value="KAJ0198349.1"/>
    <property type="molecule type" value="Genomic_DNA"/>
</dbReference>
<dbReference type="Proteomes" id="UP000235145">
    <property type="component" value="Unassembled WGS sequence"/>
</dbReference>
<proteinExistence type="predicted"/>
<feature type="coiled-coil region" evidence="1">
    <location>
        <begin position="22"/>
        <end position="49"/>
    </location>
</feature>
<gene>
    <name evidence="3" type="ORF">LSAT_V11C700353350</name>
</gene>
<name>A0A9R1X5A7_LACSA</name>
<dbReference type="AlphaFoldDB" id="A0A9R1X5A7"/>
<protein>
    <submittedName>
        <fullName evidence="3">Uncharacterized protein</fullName>
    </submittedName>
</protein>
<keyword evidence="1" id="KW-0175">Coiled coil</keyword>
<evidence type="ECO:0000313" key="3">
    <source>
        <dbReference type="EMBL" id="KAJ0198349.1"/>
    </source>
</evidence>
<sequence length="104" mass="12336">MPRIHTLVNESDYKEFLDLAYANDKRMNAKESESENEDLDENEDSIIEDSYTVDHEEDDATYPFLANKIAHDRFLNILFEPTESEDPDDEYLSPQYHVYDERQP</sequence>
<keyword evidence="4" id="KW-1185">Reference proteome</keyword>
<reference evidence="3 4" key="1">
    <citation type="journal article" date="2017" name="Nat. Commun.">
        <title>Genome assembly with in vitro proximity ligation data and whole-genome triplication in lettuce.</title>
        <authorList>
            <person name="Reyes-Chin-Wo S."/>
            <person name="Wang Z."/>
            <person name="Yang X."/>
            <person name="Kozik A."/>
            <person name="Arikit S."/>
            <person name="Song C."/>
            <person name="Xia L."/>
            <person name="Froenicke L."/>
            <person name="Lavelle D.O."/>
            <person name="Truco M.J."/>
            <person name="Xia R."/>
            <person name="Zhu S."/>
            <person name="Xu C."/>
            <person name="Xu H."/>
            <person name="Xu X."/>
            <person name="Cox K."/>
            <person name="Korf I."/>
            <person name="Meyers B.C."/>
            <person name="Michelmore R.W."/>
        </authorList>
    </citation>
    <scope>NUCLEOTIDE SEQUENCE [LARGE SCALE GENOMIC DNA]</scope>
    <source>
        <strain evidence="4">cv. Salinas</strain>
        <tissue evidence="3">Seedlings</tissue>
    </source>
</reference>
<organism evidence="3 4">
    <name type="scientific">Lactuca sativa</name>
    <name type="common">Garden lettuce</name>
    <dbReference type="NCBI Taxonomy" id="4236"/>
    <lineage>
        <taxon>Eukaryota</taxon>
        <taxon>Viridiplantae</taxon>
        <taxon>Streptophyta</taxon>
        <taxon>Embryophyta</taxon>
        <taxon>Tracheophyta</taxon>
        <taxon>Spermatophyta</taxon>
        <taxon>Magnoliopsida</taxon>
        <taxon>eudicotyledons</taxon>
        <taxon>Gunneridae</taxon>
        <taxon>Pentapetalae</taxon>
        <taxon>asterids</taxon>
        <taxon>campanulids</taxon>
        <taxon>Asterales</taxon>
        <taxon>Asteraceae</taxon>
        <taxon>Cichorioideae</taxon>
        <taxon>Cichorieae</taxon>
        <taxon>Lactucinae</taxon>
        <taxon>Lactuca</taxon>
    </lineage>
</organism>
<comment type="caution">
    <text evidence="3">The sequence shown here is derived from an EMBL/GenBank/DDBJ whole genome shotgun (WGS) entry which is preliminary data.</text>
</comment>
<feature type="compositionally biased region" description="Acidic residues" evidence="2">
    <location>
        <begin position="82"/>
        <end position="91"/>
    </location>
</feature>
<evidence type="ECO:0000313" key="4">
    <source>
        <dbReference type="Proteomes" id="UP000235145"/>
    </source>
</evidence>